<dbReference type="CDD" id="cd00093">
    <property type="entry name" value="HTH_XRE"/>
    <property type="match status" value="1"/>
</dbReference>
<dbReference type="EMBL" id="SNWI01000005">
    <property type="protein sequence ID" value="TDO01383.1"/>
    <property type="molecule type" value="Genomic_DNA"/>
</dbReference>
<name>A0A4R6H091_9BACT</name>
<keyword evidence="2" id="KW-0238">DNA-binding</keyword>
<sequence length="363" mass="42267">MTTKAILPFDATHPGTLLLEEIKARGIKQRELAIELGVLPTFLNEIIKGKRAITADFAILLEEALEIPAEFWMRFQSQYDIDKARLKEKNVRKIELLETWNIVKEYVPVKSFKKHGYIGTSLEEDISTIKDIYQVNSIDGLINTVAQHQAVAFYRKSDKLQIEKNNMLGWSKLAEYEASKIELAEFDFDTIDTLKKELQIIFFENKNVRNRTQSKLKEYGIKLVYIPRFEKAPVDGFSFWSGDNPVIALTLRHKRIDNFAFNIFHELGHIDLHLREEKERRFLDIVGAKNADKYEQQADNYAQKTLISENQWVDLVNNYIPLSDIRIYEFANKYGINPAIILGRACYEMNYYAIKSNIDKKLN</sequence>
<evidence type="ECO:0000256" key="2">
    <source>
        <dbReference type="ARBA" id="ARBA00023125"/>
    </source>
</evidence>
<dbReference type="Proteomes" id="UP000294848">
    <property type="component" value="Unassembled WGS sequence"/>
</dbReference>
<evidence type="ECO:0000313" key="5">
    <source>
        <dbReference type="Proteomes" id="UP000294848"/>
    </source>
</evidence>
<dbReference type="InterPro" id="IPR013430">
    <property type="entry name" value="Toxin_antidote_HigA"/>
</dbReference>
<dbReference type="NCBIfam" id="TIGR02607">
    <property type="entry name" value="antidote_HigA"/>
    <property type="match status" value="1"/>
</dbReference>
<feature type="domain" description="HTH cro/C1-type" evidence="3">
    <location>
        <begin position="18"/>
        <end position="72"/>
    </location>
</feature>
<dbReference type="GO" id="GO:0003677">
    <property type="term" value="F:DNA binding"/>
    <property type="evidence" value="ECO:0007669"/>
    <property type="project" value="UniProtKB-KW"/>
</dbReference>
<proteinExistence type="inferred from homology"/>
<evidence type="ECO:0000313" key="4">
    <source>
        <dbReference type="EMBL" id="TDO01383.1"/>
    </source>
</evidence>
<dbReference type="Pfam" id="PF01381">
    <property type="entry name" value="HTH_3"/>
    <property type="match status" value="1"/>
</dbReference>
<dbReference type="SMART" id="SM00530">
    <property type="entry name" value="HTH_XRE"/>
    <property type="match status" value="1"/>
</dbReference>
<evidence type="ECO:0000259" key="3">
    <source>
        <dbReference type="PROSITE" id="PS50943"/>
    </source>
</evidence>
<comment type="similarity">
    <text evidence="1">Belongs to the short-chain fatty acyl-CoA assimilation regulator (ScfR) family.</text>
</comment>
<dbReference type="OrthoDB" id="9796786at2"/>
<dbReference type="SUPFAM" id="SSF47413">
    <property type="entry name" value="lambda repressor-like DNA-binding domains"/>
    <property type="match status" value="1"/>
</dbReference>
<reference evidence="4 5" key="1">
    <citation type="submission" date="2019-03" db="EMBL/GenBank/DDBJ databases">
        <title>Freshwater and sediment microbial communities from various areas in North America, analyzing microbe dynamics in response to fracking.</title>
        <authorList>
            <person name="Lamendella R."/>
        </authorList>
    </citation>
    <scope>NUCLEOTIDE SEQUENCE [LARGE SCALE GENOMIC DNA]</scope>
    <source>
        <strain evidence="4 5">114D</strain>
    </source>
</reference>
<evidence type="ECO:0000256" key="1">
    <source>
        <dbReference type="ARBA" id="ARBA00007227"/>
    </source>
</evidence>
<dbReference type="PROSITE" id="PS50943">
    <property type="entry name" value="HTH_CROC1"/>
    <property type="match status" value="1"/>
</dbReference>
<organism evidence="4 5">
    <name type="scientific">Sunxiuqinia elliptica</name>
    <dbReference type="NCBI Taxonomy" id="655355"/>
    <lineage>
        <taxon>Bacteria</taxon>
        <taxon>Pseudomonadati</taxon>
        <taxon>Bacteroidota</taxon>
        <taxon>Bacteroidia</taxon>
        <taxon>Marinilabiliales</taxon>
        <taxon>Prolixibacteraceae</taxon>
        <taxon>Sunxiuqinia</taxon>
    </lineage>
</organism>
<comment type="caution">
    <text evidence="4">The sequence shown here is derived from an EMBL/GenBank/DDBJ whole genome shotgun (WGS) entry which is preliminary data.</text>
</comment>
<dbReference type="Gene3D" id="1.10.10.2910">
    <property type="match status" value="1"/>
</dbReference>
<dbReference type="AlphaFoldDB" id="A0A4R6H091"/>
<dbReference type="Pfam" id="PF06114">
    <property type="entry name" value="Peptidase_M78"/>
    <property type="match status" value="1"/>
</dbReference>
<dbReference type="InterPro" id="IPR001387">
    <property type="entry name" value="Cro/C1-type_HTH"/>
</dbReference>
<dbReference type="RefSeq" id="WP_133465286.1">
    <property type="nucleotide sequence ID" value="NZ_SNWI01000005.1"/>
</dbReference>
<dbReference type="PANTHER" id="PTHR36924">
    <property type="entry name" value="ANTITOXIN HIGA-1"/>
    <property type="match status" value="1"/>
</dbReference>
<protein>
    <submittedName>
        <fullName evidence="4">HTH-type transcriptional regulator/antitoxin HigA</fullName>
    </submittedName>
</protein>
<dbReference type="Gene3D" id="1.10.260.40">
    <property type="entry name" value="lambda repressor-like DNA-binding domains"/>
    <property type="match status" value="1"/>
</dbReference>
<dbReference type="InterPro" id="IPR010359">
    <property type="entry name" value="IrrE_HExxH"/>
</dbReference>
<gene>
    <name evidence="4" type="ORF">DET52_105242</name>
</gene>
<accession>A0A4R6H091</accession>
<dbReference type="PANTHER" id="PTHR36924:SF1">
    <property type="entry name" value="ANTITOXIN HIGA-1"/>
    <property type="match status" value="1"/>
</dbReference>
<dbReference type="InterPro" id="IPR010982">
    <property type="entry name" value="Lambda_DNA-bd_dom_sf"/>
</dbReference>